<sequence length="186" mass="21401">MPKLRLTRWGYASGRVLEALLEALLALSFLDMGYTRNAAGKAFQAWKALTAAILALEKDRLEKLLSEKERKWLETKGVPWVPTSSLKPLSQLLEEKVGYKYFSFYTDKALDLHTYQYQGPDPERLLSKHASREEAATDTLLLLKVLIELIEEKVKPRLQQRNLWLPDHEKALQQLKQKLTPGKQQA</sequence>
<name>G0EHC4_PYRF1</name>
<dbReference type="RefSeq" id="WP_014026176.1">
    <property type="nucleotide sequence ID" value="NC_015931.1"/>
</dbReference>
<protein>
    <submittedName>
        <fullName evidence="1">PaREP1 family protein</fullName>
    </submittedName>
</protein>
<evidence type="ECO:0000313" key="1">
    <source>
        <dbReference type="EMBL" id="AEM38499.1"/>
    </source>
</evidence>
<keyword evidence="2" id="KW-1185">Reference proteome</keyword>
<proteinExistence type="predicted"/>
<gene>
    <name evidence="1" type="ordered locus">Pyrfu_0630</name>
</gene>
<evidence type="ECO:0000313" key="2">
    <source>
        <dbReference type="Proteomes" id="UP000001037"/>
    </source>
</evidence>
<accession>G0EHC4</accession>
<organism evidence="1 2">
    <name type="scientific">Pyrolobus fumarii (strain DSM 11204 / 1A)</name>
    <dbReference type="NCBI Taxonomy" id="694429"/>
    <lineage>
        <taxon>Archaea</taxon>
        <taxon>Thermoproteota</taxon>
        <taxon>Thermoprotei</taxon>
        <taxon>Desulfurococcales</taxon>
        <taxon>Pyrodictiaceae</taxon>
        <taxon>Pyrolobus</taxon>
    </lineage>
</organism>
<dbReference type="HOGENOM" id="CLU_118419_0_0_2"/>
<dbReference type="AlphaFoldDB" id="G0EHC4"/>
<dbReference type="Pfam" id="PF05942">
    <property type="entry name" value="PaREP1"/>
    <property type="match status" value="1"/>
</dbReference>
<dbReference type="eggNOG" id="arCOG03712">
    <property type="taxonomic scope" value="Archaea"/>
</dbReference>
<dbReference type="GeneID" id="11139092"/>
<dbReference type="InterPro" id="IPR010268">
    <property type="entry name" value="PaREP1"/>
</dbReference>
<reference evidence="1 2" key="1">
    <citation type="journal article" date="2011" name="Stand. Genomic Sci.">
        <title>Complete genome sequence of the hyperthermophilic chemolithoautotroph Pyrolobus fumarii type strain (1A).</title>
        <authorList>
            <person name="Anderson I."/>
            <person name="Goker M."/>
            <person name="Nolan M."/>
            <person name="Lucas S."/>
            <person name="Hammon N."/>
            <person name="Deshpande S."/>
            <person name="Cheng J.F."/>
            <person name="Tapia R."/>
            <person name="Han C."/>
            <person name="Goodwin L."/>
            <person name="Pitluck S."/>
            <person name="Huntemann M."/>
            <person name="Liolios K."/>
            <person name="Ivanova N."/>
            <person name="Pagani I."/>
            <person name="Mavromatis K."/>
            <person name="Ovchinikova G."/>
            <person name="Pati A."/>
            <person name="Chen A."/>
            <person name="Palaniappan K."/>
            <person name="Land M."/>
            <person name="Hauser L."/>
            <person name="Brambilla E.M."/>
            <person name="Huber H."/>
            <person name="Yasawong M."/>
            <person name="Rohde M."/>
            <person name="Spring S."/>
            <person name="Abt B."/>
            <person name="Sikorski J."/>
            <person name="Wirth R."/>
            <person name="Detter J.C."/>
            <person name="Woyke T."/>
            <person name="Bristow J."/>
            <person name="Eisen J.A."/>
            <person name="Markowitz V."/>
            <person name="Hugenholtz P."/>
            <person name="Kyrpides N.C."/>
            <person name="Klenk H.P."/>
            <person name="Lapidus A."/>
        </authorList>
    </citation>
    <scope>NUCLEOTIDE SEQUENCE [LARGE SCALE GENOMIC DNA]</scope>
    <source>
        <strain evidence="2">DSM 11204 / 1A</strain>
    </source>
</reference>
<dbReference type="EMBL" id="CP002838">
    <property type="protein sequence ID" value="AEM38499.1"/>
    <property type="molecule type" value="Genomic_DNA"/>
</dbReference>
<dbReference type="Proteomes" id="UP000001037">
    <property type="component" value="Chromosome"/>
</dbReference>
<dbReference type="InParanoid" id="G0EHC4"/>
<dbReference type="KEGG" id="pfm:Pyrfu_0630"/>